<organism evidence="2 3">
    <name type="scientific">Photobacterium aphoticum</name>
    <dbReference type="NCBI Taxonomy" id="754436"/>
    <lineage>
        <taxon>Bacteria</taxon>
        <taxon>Pseudomonadati</taxon>
        <taxon>Pseudomonadota</taxon>
        <taxon>Gammaproteobacteria</taxon>
        <taxon>Vibrionales</taxon>
        <taxon>Vibrionaceae</taxon>
        <taxon>Photobacterium</taxon>
    </lineage>
</organism>
<evidence type="ECO:0000313" key="3">
    <source>
        <dbReference type="Proteomes" id="UP000029227"/>
    </source>
</evidence>
<evidence type="ECO:0000256" key="1">
    <source>
        <dbReference type="SAM" id="Phobius"/>
    </source>
</evidence>
<dbReference type="Pfam" id="PF07549">
    <property type="entry name" value="Sec_GG"/>
    <property type="match status" value="1"/>
</dbReference>
<gene>
    <name evidence="2" type="ORF">JCM19237_5222</name>
</gene>
<comment type="caution">
    <text evidence="2">The sequence shown here is derived from an EMBL/GenBank/DDBJ whole genome shotgun (WGS) entry which is preliminary data.</text>
</comment>
<reference evidence="2 3" key="1">
    <citation type="journal article" date="2014" name="Genome Announc.">
        <title>Draft Genome Sequences of Two Vibrionaceae Species, Vibrio ponticus C121 and Photobacterium aphoticum C119, Isolated as Coral Reef Microbiota.</title>
        <authorList>
            <person name="Al-saari N."/>
            <person name="Meirelles P.M."/>
            <person name="Mino S."/>
            <person name="Suda W."/>
            <person name="Oshima K."/>
            <person name="Hattori M."/>
            <person name="Ohkuma M."/>
            <person name="Thompson F.L."/>
            <person name="Gomez-Gil B."/>
            <person name="Sawabe T."/>
            <person name="Sawabe T."/>
        </authorList>
    </citation>
    <scope>NUCLEOTIDE SEQUENCE [LARGE SCALE GENOMIC DNA]</scope>
    <source>
        <strain evidence="2 3">JCM 19237</strain>
    </source>
</reference>
<keyword evidence="1" id="KW-1133">Transmembrane helix</keyword>
<protein>
    <submittedName>
        <fullName evidence="2">Protein-export membrane protein SecF</fullName>
    </submittedName>
</protein>
<dbReference type="InterPro" id="IPR022646">
    <property type="entry name" value="SecD/SecF_CS"/>
</dbReference>
<proteinExistence type="predicted"/>
<accession>A0A090QKI0</accession>
<dbReference type="STRING" id="754436.JCM19237_5222"/>
<name>A0A090QKI0_9GAMM</name>
<feature type="transmembrane region" description="Helical" evidence="1">
    <location>
        <begin position="14"/>
        <end position="32"/>
    </location>
</feature>
<evidence type="ECO:0000313" key="2">
    <source>
        <dbReference type="EMBL" id="GAL02329.1"/>
    </source>
</evidence>
<keyword evidence="1" id="KW-0472">Membrane</keyword>
<dbReference type="eggNOG" id="COG0341">
    <property type="taxonomic scope" value="Bacteria"/>
</dbReference>
<dbReference type="AlphaFoldDB" id="A0A090QKI0"/>
<sequence length="111" mass="12634">MFITMKNATKWRHFTSYVSVALMVISIGMIAVKGLNWGLDFTGGIVTEVQMNANISNHEIDSTMDKALKQDVSVIAAGEPGRWYCVMRSLRKVKRQTLPTFCNHWMVSYRC</sequence>
<keyword evidence="1" id="KW-0812">Transmembrane</keyword>
<dbReference type="Proteomes" id="UP000029227">
    <property type="component" value="Unassembled WGS sequence"/>
</dbReference>
<dbReference type="EMBL" id="BBMN01000001">
    <property type="protein sequence ID" value="GAL02329.1"/>
    <property type="molecule type" value="Genomic_DNA"/>
</dbReference>